<dbReference type="InterPro" id="IPR011009">
    <property type="entry name" value="Kinase-like_dom_sf"/>
</dbReference>
<dbReference type="Gene3D" id="3.90.1200.10">
    <property type="match status" value="1"/>
</dbReference>
<proteinExistence type="predicted"/>
<comment type="caution">
    <text evidence="2">The sequence shown here is derived from an EMBL/GenBank/DDBJ whole genome shotgun (WGS) entry which is preliminary data.</text>
</comment>
<dbReference type="AlphaFoldDB" id="A0A2S6C714"/>
<dbReference type="STRING" id="357750.A0A2S6C714"/>
<dbReference type="Pfam" id="PF01636">
    <property type="entry name" value="APH"/>
    <property type="match status" value="1"/>
</dbReference>
<evidence type="ECO:0000313" key="3">
    <source>
        <dbReference type="Proteomes" id="UP000237631"/>
    </source>
</evidence>
<dbReference type="Proteomes" id="UP000237631">
    <property type="component" value="Unassembled WGS sequence"/>
</dbReference>
<dbReference type="InterPro" id="IPR002575">
    <property type="entry name" value="Aminoglycoside_PTrfase"/>
</dbReference>
<name>A0A2S6C714_9PEZI</name>
<sequence>MQNGIVHPTISLPSNKNMGALKQVFRKLPSKYLQALEEAKPGDGVGYPNEYNGERIRINNAFLKQCILLRPHSRAFRLNHNIVIKTGSKARLLEAETLKLLASQTSIPVPRVYDSYIQPDGCGVLIMEHIEGQTLSQAWPHYDQAQKQSITAQLKHYLTELRSITSTTISGSIDKTQPCLDEFFAHDDLQYGPYNDPSAFIEGLVHTLRSPQRGGDNSWTQMVARLLRSMRSEKIVLTHNNLTPSNILVRDGMVVGILDWELCGFYPDYWEFVKAYLFADWNGMWVKEKVPDRILTPRLAELSYLMHARSVVWPGL</sequence>
<accession>A0A2S6C714</accession>
<evidence type="ECO:0000313" key="2">
    <source>
        <dbReference type="EMBL" id="PPJ55514.1"/>
    </source>
</evidence>
<keyword evidence="3" id="KW-1185">Reference proteome</keyword>
<reference evidence="3" key="1">
    <citation type="journal article" date="2017" name="bioRxiv">
        <title>Conservation of a gene cluster reveals novel cercosporin biosynthetic mechanisms and extends production to the genus Colletotrichum.</title>
        <authorList>
            <person name="de Jonge R."/>
            <person name="Ebert M.K."/>
            <person name="Huitt-Roehl C.R."/>
            <person name="Pal P."/>
            <person name="Suttle J.C."/>
            <person name="Spanner R.E."/>
            <person name="Neubauer J.D."/>
            <person name="Jurick W.M.II."/>
            <person name="Stott K.A."/>
            <person name="Secor G.A."/>
            <person name="Thomma B.P.H.J."/>
            <person name="Van de Peer Y."/>
            <person name="Townsend C.A."/>
            <person name="Bolton M.D."/>
        </authorList>
    </citation>
    <scope>NUCLEOTIDE SEQUENCE [LARGE SCALE GENOMIC DNA]</scope>
    <source>
        <strain evidence="3">CBS538.71</strain>
    </source>
</reference>
<gene>
    <name evidence="2" type="ORF">CBER1_07065</name>
</gene>
<protein>
    <recommendedName>
        <fullName evidence="1">Aminoglycoside phosphotransferase domain-containing protein</fullName>
    </recommendedName>
</protein>
<dbReference type="OrthoDB" id="8300194at2759"/>
<dbReference type="CDD" id="cd05120">
    <property type="entry name" value="APH_ChoK_like"/>
    <property type="match status" value="1"/>
</dbReference>
<dbReference type="InterPro" id="IPR051678">
    <property type="entry name" value="AGP_Transferase"/>
</dbReference>
<evidence type="ECO:0000259" key="1">
    <source>
        <dbReference type="Pfam" id="PF01636"/>
    </source>
</evidence>
<dbReference type="PANTHER" id="PTHR21310">
    <property type="entry name" value="AMINOGLYCOSIDE PHOSPHOTRANSFERASE-RELATED-RELATED"/>
    <property type="match status" value="1"/>
</dbReference>
<dbReference type="EMBL" id="PNEN01000538">
    <property type="protein sequence ID" value="PPJ55514.1"/>
    <property type="molecule type" value="Genomic_DNA"/>
</dbReference>
<organism evidence="2 3">
    <name type="scientific">Cercospora berteroae</name>
    <dbReference type="NCBI Taxonomy" id="357750"/>
    <lineage>
        <taxon>Eukaryota</taxon>
        <taxon>Fungi</taxon>
        <taxon>Dikarya</taxon>
        <taxon>Ascomycota</taxon>
        <taxon>Pezizomycotina</taxon>
        <taxon>Dothideomycetes</taxon>
        <taxon>Dothideomycetidae</taxon>
        <taxon>Mycosphaerellales</taxon>
        <taxon>Mycosphaerellaceae</taxon>
        <taxon>Cercospora</taxon>
    </lineage>
</organism>
<dbReference type="SUPFAM" id="SSF56112">
    <property type="entry name" value="Protein kinase-like (PK-like)"/>
    <property type="match status" value="1"/>
</dbReference>
<dbReference type="Gene3D" id="3.30.200.150">
    <property type="match status" value="1"/>
</dbReference>
<feature type="domain" description="Aminoglycoside phosphotransferase" evidence="1">
    <location>
        <begin position="93"/>
        <end position="281"/>
    </location>
</feature>
<dbReference type="PANTHER" id="PTHR21310:SF58">
    <property type="entry name" value="AMINOGLYCOSIDE PHOSPHOTRANSFERASE DOMAIN-CONTAINING PROTEIN"/>
    <property type="match status" value="1"/>
</dbReference>